<sequence>MSRGRREDFATPAPPLAYLKESLDRCSGRAGASGEELKGGVRSGELPGYLIPGEGEVLLPVQVLSCL</sequence>
<gene>
    <name evidence="1" type="ORF">ACFQZP_42360</name>
</gene>
<comment type="caution">
    <text evidence="1">The sequence shown here is derived from an EMBL/GenBank/DDBJ whole genome shotgun (WGS) entry which is preliminary data.</text>
</comment>
<accession>A0ABW2VUP7</accession>
<dbReference type="RefSeq" id="WP_381263993.1">
    <property type="nucleotide sequence ID" value="NZ_JBHTBI010000088.1"/>
</dbReference>
<evidence type="ECO:0000313" key="1">
    <source>
        <dbReference type="EMBL" id="MFD0288145.1"/>
    </source>
</evidence>
<name>A0ABW2VUP7_9ACTN</name>
<organism evidence="1 2">
    <name type="scientific">Streptomyces lutosisoli</name>
    <dbReference type="NCBI Taxonomy" id="2665721"/>
    <lineage>
        <taxon>Bacteria</taxon>
        <taxon>Bacillati</taxon>
        <taxon>Actinomycetota</taxon>
        <taxon>Actinomycetes</taxon>
        <taxon>Kitasatosporales</taxon>
        <taxon>Streptomycetaceae</taxon>
        <taxon>Streptomyces</taxon>
    </lineage>
</organism>
<reference evidence="2" key="1">
    <citation type="journal article" date="2019" name="Int. J. Syst. Evol. Microbiol.">
        <title>The Global Catalogue of Microorganisms (GCM) 10K type strain sequencing project: providing services to taxonomists for standard genome sequencing and annotation.</title>
        <authorList>
            <consortium name="The Broad Institute Genomics Platform"/>
            <consortium name="The Broad Institute Genome Sequencing Center for Infectious Disease"/>
            <person name="Wu L."/>
            <person name="Ma J."/>
        </authorList>
    </citation>
    <scope>NUCLEOTIDE SEQUENCE [LARGE SCALE GENOMIC DNA]</scope>
    <source>
        <strain evidence="2">CGMCC 4.7198</strain>
    </source>
</reference>
<proteinExistence type="predicted"/>
<dbReference type="EMBL" id="JBHTEC010000007">
    <property type="protein sequence ID" value="MFD0288145.1"/>
    <property type="molecule type" value="Genomic_DNA"/>
</dbReference>
<evidence type="ECO:0000313" key="2">
    <source>
        <dbReference type="Proteomes" id="UP001596957"/>
    </source>
</evidence>
<keyword evidence="2" id="KW-1185">Reference proteome</keyword>
<protein>
    <submittedName>
        <fullName evidence="1">Uncharacterized protein</fullName>
    </submittedName>
</protein>
<dbReference type="Proteomes" id="UP001596957">
    <property type="component" value="Unassembled WGS sequence"/>
</dbReference>